<reference evidence="2 3" key="1">
    <citation type="journal article" date="2019" name="Genome Biol. Evol.">
        <title>Insights into the evolution of the New World diploid cottons (Gossypium, subgenus Houzingenia) based on genome sequencing.</title>
        <authorList>
            <person name="Grover C.E."/>
            <person name="Arick M.A. 2nd"/>
            <person name="Thrash A."/>
            <person name="Conover J.L."/>
            <person name="Sanders W.S."/>
            <person name="Peterson D.G."/>
            <person name="Frelichowski J.E."/>
            <person name="Scheffler J.A."/>
            <person name="Scheffler B.E."/>
            <person name="Wendel J.F."/>
        </authorList>
    </citation>
    <scope>NUCLEOTIDE SEQUENCE [LARGE SCALE GENOMIC DNA]</scope>
    <source>
        <strain evidence="2">1</strain>
        <tissue evidence="2">Leaf</tissue>
    </source>
</reference>
<name>A0A7J9L733_GOSSC</name>
<sequence>GHEFRVHTVRDCSFSKVVWLSLVPIQNQNRNKYVFPNSHNSVQVIADTNISWMRNYLRTISTDCNNNPQVTASHWSVLEVGWIKLNMDGPVSPFRSSASIGGVFRDMNGSWLCGFLMRLGGDIIFQVEARAIFKGLNLAWDKGFRQLELECDNALLVETILVGGAADSNLIELCLIYRLLNRNWKVHIRHIPRTHNKVADHLAKCIATSFMKLQLIEEPSHLVRDLILTDCN</sequence>
<dbReference type="Pfam" id="PF13456">
    <property type="entry name" value="RVT_3"/>
    <property type="match status" value="1"/>
</dbReference>
<dbReference type="CDD" id="cd06222">
    <property type="entry name" value="RNase_H_like"/>
    <property type="match status" value="1"/>
</dbReference>
<evidence type="ECO:0000313" key="3">
    <source>
        <dbReference type="Proteomes" id="UP000593576"/>
    </source>
</evidence>
<dbReference type="PANTHER" id="PTHR47723">
    <property type="entry name" value="OS05G0353850 PROTEIN"/>
    <property type="match status" value="1"/>
</dbReference>
<protein>
    <recommendedName>
        <fullName evidence="1">RNase H type-1 domain-containing protein</fullName>
    </recommendedName>
</protein>
<dbReference type="InterPro" id="IPR012337">
    <property type="entry name" value="RNaseH-like_sf"/>
</dbReference>
<feature type="non-terminal residue" evidence="2">
    <location>
        <position position="1"/>
    </location>
</feature>
<dbReference type="InterPro" id="IPR002156">
    <property type="entry name" value="RNaseH_domain"/>
</dbReference>
<evidence type="ECO:0000313" key="2">
    <source>
        <dbReference type="EMBL" id="MBA0854493.1"/>
    </source>
</evidence>
<keyword evidence="3" id="KW-1185">Reference proteome</keyword>
<dbReference type="EMBL" id="JABFAF010000005">
    <property type="protein sequence ID" value="MBA0854493.1"/>
    <property type="molecule type" value="Genomic_DNA"/>
</dbReference>
<dbReference type="AlphaFoldDB" id="A0A7J9L733"/>
<feature type="non-terminal residue" evidence="2">
    <location>
        <position position="232"/>
    </location>
</feature>
<organism evidence="2 3">
    <name type="scientific">Gossypium schwendimanii</name>
    <name type="common">Cotton</name>
    <dbReference type="NCBI Taxonomy" id="34291"/>
    <lineage>
        <taxon>Eukaryota</taxon>
        <taxon>Viridiplantae</taxon>
        <taxon>Streptophyta</taxon>
        <taxon>Embryophyta</taxon>
        <taxon>Tracheophyta</taxon>
        <taxon>Spermatophyta</taxon>
        <taxon>Magnoliopsida</taxon>
        <taxon>eudicotyledons</taxon>
        <taxon>Gunneridae</taxon>
        <taxon>Pentapetalae</taxon>
        <taxon>rosids</taxon>
        <taxon>malvids</taxon>
        <taxon>Malvales</taxon>
        <taxon>Malvaceae</taxon>
        <taxon>Malvoideae</taxon>
        <taxon>Gossypium</taxon>
    </lineage>
</organism>
<accession>A0A7J9L733</accession>
<dbReference type="GO" id="GO:0003676">
    <property type="term" value="F:nucleic acid binding"/>
    <property type="evidence" value="ECO:0007669"/>
    <property type="project" value="InterPro"/>
</dbReference>
<dbReference type="Gene3D" id="3.30.420.10">
    <property type="entry name" value="Ribonuclease H-like superfamily/Ribonuclease H"/>
    <property type="match status" value="1"/>
</dbReference>
<comment type="caution">
    <text evidence="2">The sequence shown here is derived from an EMBL/GenBank/DDBJ whole genome shotgun (WGS) entry which is preliminary data.</text>
</comment>
<feature type="domain" description="RNase H type-1" evidence="1">
    <location>
        <begin position="86"/>
        <end position="204"/>
    </location>
</feature>
<proteinExistence type="predicted"/>
<dbReference type="OrthoDB" id="1751754at2759"/>
<dbReference type="SUPFAM" id="SSF53098">
    <property type="entry name" value="Ribonuclease H-like"/>
    <property type="match status" value="1"/>
</dbReference>
<dbReference type="InterPro" id="IPR053151">
    <property type="entry name" value="RNase_H-like"/>
</dbReference>
<dbReference type="InterPro" id="IPR036397">
    <property type="entry name" value="RNaseH_sf"/>
</dbReference>
<dbReference type="GO" id="GO:0004523">
    <property type="term" value="F:RNA-DNA hybrid ribonuclease activity"/>
    <property type="evidence" value="ECO:0007669"/>
    <property type="project" value="InterPro"/>
</dbReference>
<gene>
    <name evidence="2" type="ORF">Goshw_000666</name>
</gene>
<evidence type="ECO:0000259" key="1">
    <source>
        <dbReference type="Pfam" id="PF13456"/>
    </source>
</evidence>
<dbReference type="PANTHER" id="PTHR47723:SF24">
    <property type="entry name" value="RNASE H TYPE-1 DOMAIN-CONTAINING PROTEIN"/>
    <property type="match status" value="1"/>
</dbReference>
<dbReference type="InterPro" id="IPR044730">
    <property type="entry name" value="RNase_H-like_dom_plant"/>
</dbReference>
<dbReference type="Proteomes" id="UP000593576">
    <property type="component" value="Unassembled WGS sequence"/>
</dbReference>